<dbReference type="Gene3D" id="1.25.40.10">
    <property type="entry name" value="Tetratricopeptide repeat domain"/>
    <property type="match status" value="1"/>
</dbReference>
<sequence length="558" mass="63865">MAQQSDHEPWDSAVLQSGNLLPAPEQAGTFIADEHLATEEEIVRSPFTCSKEPTKSDWDRLRPEIEMLYTKHELKDIMVIMKDKYNLRASEKMYKDRRREWGISKSIKSKEMEAIVRKTAQRLQAGKKSYFQLRNTWVADAKIKRYRKDKKIQSEQQAMVLRAPTPLELLCYTPLASPVTTPRHLEIPERLIKVVHEYIHGSFDSSSWRVDDSGRCRSQNGLVKNESGTEYVVSYGFVRGLYPAAQLLSDGMLKPAWQALQTAMSLIVKVVPAEVPSFVFDLIGAVLMLFRYNLPDIAIAVLHQSHHMSIRLLGEMHPLSQSSGLVKDLVASNNLEALLILYKVGIDDFTCRVGELSCDAVDLQLHQISWSREFQHDFDSTGKLQALLKPFRDIGLVSAAFMRIQLELTQELRHAGRFQEAFEICESIAKLASEEENARDLTWFVSEAHFQMSRCHEDLGDLASAEHFIRQAINMEGANCGFDDDSVLILIMQHAMLLERYGALDEAMQVREYHEMVVASKYEKIRQAEEEEWQRLQAGRAESSFKAYQTENRKVSYI</sequence>
<proteinExistence type="predicted"/>
<dbReference type="AlphaFoldDB" id="A0AA43QLG1"/>
<protein>
    <recommendedName>
        <fullName evidence="1">Clr5 domain-containing protein</fullName>
    </recommendedName>
</protein>
<feature type="domain" description="Clr5" evidence="1">
    <location>
        <begin position="55"/>
        <end position="105"/>
    </location>
</feature>
<evidence type="ECO:0000313" key="3">
    <source>
        <dbReference type="Proteomes" id="UP001161017"/>
    </source>
</evidence>
<evidence type="ECO:0000313" key="2">
    <source>
        <dbReference type="EMBL" id="MDI1487489.1"/>
    </source>
</evidence>
<dbReference type="InterPro" id="IPR025676">
    <property type="entry name" value="Clr5_dom"/>
</dbReference>
<accession>A0AA43QLG1</accession>
<reference evidence="2" key="1">
    <citation type="journal article" date="2023" name="Genome Biol. Evol.">
        <title>First Whole Genome Sequence and Flow Cytometry Genome Size Data for the Lichen-Forming Fungus Ramalina farinacea (Ascomycota).</title>
        <authorList>
            <person name="Llewellyn T."/>
            <person name="Mian S."/>
            <person name="Hill R."/>
            <person name="Leitch I.J."/>
            <person name="Gaya E."/>
        </authorList>
    </citation>
    <scope>NUCLEOTIDE SEQUENCE</scope>
    <source>
        <strain evidence="2">LIQ254RAFAR</strain>
    </source>
</reference>
<dbReference type="Pfam" id="PF14420">
    <property type="entry name" value="Clr5"/>
    <property type="match status" value="1"/>
</dbReference>
<evidence type="ECO:0000259" key="1">
    <source>
        <dbReference type="Pfam" id="PF14420"/>
    </source>
</evidence>
<gene>
    <name evidence="2" type="ORF">OHK93_006759</name>
</gene>
<dbReference type="InterPro" id="IPR011990">
    <property type="entry name" value="TPR-like_helical_dom_sf"/>
</dbReference>
<dbReference type="Proteomes" id="UP001161017">
    <property type="component" value="Unassembled WGS sequence"/>
</dbReference>
<dbReference type="PANTHER" id="PTHR38788:SF3">
    <property type="entry name" value="CLR5 DOMAIN-CONTAINING PROTEIN"/>
    <property type="match status" value="1"/>
</dbReference>
<dbReference type="PANTHER" id="PTHR38788">
    <property type="entry name" value="CLR5 DOMAIN-CONTAINING PROTEIN"/>
    <property type="match status" value="1"/>
</dbReference>
<dbReference type="EMBL" id="JAPUFD010000005">
    <property type="protein sequence ID" value="MDI1487489.1"/>
    <property type="molecule type" value="Genomic_DNA"/>
</dbReference>
<comment type="caution">
    <text evidence="2">The sequence shown here is derived from an EMBL/GenBank/DDBJ whole genome shotgun (WGS) entry which is preliminary data.</text>
</comment>
<organism evidence="2 3">
    <name type="scientific">Ramalina farinacea</name>
    <dbReference type="NCBI Taxonomy" id="258253"/>
    <lineage>
        <taxon>Eukaryota</taxon>
        <taxon>Fungi</taxon>
        <taxon>Dikarya</taxon>
        <taxon>Ascomycota</taxon>
        <taxon>Pezizomycotina</taxon>
        <taxon>Lecanoromycetes</taxon>
        <taxon>OSLEUM clade</taxon>
        <taxon>Lecanoromycetidae</taxon>
        <taxon>Lecanorales</taxon>
        <taxon>Lecanorineae</taxon>
        <taxon>Ramalinaceae</taxon>
        <taxon>Ramalina</taxon>
    </lineage>
</organism>
<dbReference type="SUPFAM" id="SSF48452">
    <property type="entry name" value="TPR-like"/>
    <property type="match status" value="1"/>
</dbReference>
<keyword evidence="3" id="KW-1185">Reference proteome</keyword>
<name>A0AA43QLG1_9LECA</name>